<protein>
    <submittedName>
        <fullName evidence="1">Uncharacterized protein</fullName>
    </submittedName>
</protein>
<evidence type="ECO:0000313" key="1">
    <source>
        <dbReference type="EMBL" id="PWC10585.1"/>
    </source>
</evidence>
<dbReference type="OrthoDB" id="6504658at2"/>
<accession>A0A2U1TME3</accession>
<keyword evidence="2" id="KW-1185">Reference proteome</keyword>
<name>A0A2U1TME3_9GAMM</name>
<organism evidence="1 2">
    <name type="scientific">Brenneria roseae subsp. americana</name>
    <dbReference type="NCBI Taxonomy" id="1508507"/>
    <lineage>
        <taxon>Bacteria</taxon>
        <taxon>Pseudomonadati</taxon>
        <taxon>Pseudomonadota</taxon>
        <taxon>Gammaproteobacteria</taxon>
        <taxon>Enterobacterales</taxon>
        <taxon>Pectobacteriaceae</taxon>
        <taxon>Brenneria</taxon>
    </lineage>
</organism>
<comment type="caution">
    <text evidence="1">The sequence shown here is derived from an EMBL/GenBank/DDBJ whole genome shotgun (WGS) entry which is preliminary data.</text>
</comment>
<reference evidence="1 2" key="1">
    <citation type="submission" date="2018-04" db="EMBL/GenBank/DDBJ databases">
        <title>Brenneria corticis sp.nov.</title>
        <authorList>
            <person name="Li Y."/>
        </authorList>
    </citation>
    <scope>NUCLEOTIDE SEQUENCE [LARGE SCALE GENOMIC DNA]</scope>
    <source>
        <strain evidence="1 2">LMG 27715</strain>
    </source>
</reference>
<dbReference type="AlphaFoldDB" id="A0A2U1TME3"/>
<gene>
    <name evidence="1" type="ORF">B4923_15800</name>
</gene>
<proteinExistence type="predicted"/>
<dbReference type="RefSeq" id="WP_109055332.1">
    <property type="nucleotide sequence ID" value="NZ_QDKJ01000013.1"/>
</dbReference>
<sequence>MENETLARQSYAQVRQRVTAPVPVTLLYIGEQRSLVVCGNEAEPAVVLPLAMGFGKTGETFFKHLPPTPDEMERAIMAVEDEVIGIRHDLPAGSLLFSVDPGVAEIARISGVKEEADGWRLSQDEMERTFKRLEQVIFGSPASWEGIPLTRDFAARLLILREFMHHHSFDTLAIMSYPPAAT</sequence>
<dbReference type="EMBL" id="QDKJ01000013">
    <property type="protein sequence ID" value="PWC10585.1"/>
    <property type="molecule type" value="Genomic_DNA"/>
</dbReference>
<evidence type="ECO:0000313" key="2">
    <source>
        <dbReference type="Proteomes" id="UP000245138"/>
    </source>
</evidence>
<dbReference type="Proteomes" id="UP000245138">
    <property type="component" value="Unassembled WGS sequence"/>
</dbReference>